<keyword evidence="2" id="KW-0238">DNA-binding</keyword>
<evidence type="ECO:0000259" key="4">
    <source>
        <dbReference type="PROSITE" id="PS01124"/>
    </source>
</evidence>
<keyword evidence="1" id="KW-0805">Transcription regulation</keyword>
<accession>A0A061SS47</accession>
<dbReference type="GO" id="GO:0003700">
    <property type="term" value="F:DNA-binding transcription factor activity"/>
    <property type="evidence" value="ECO:0007669"/>
    <property type="project" value="InterPro"/>
</dbReference>
<keyword evidence="6" id="KW-1185">Reference proteome</keyword>
<evidence type="ECO:0000313" key="5">
    <source>
        <dbReference type="EMBL" id="KAJ02508.1"/>
    </source>
</evidence>
<dbReference type="InterPro" id="IPR002818">
    <property type="entry name" value="DJ-1/PfpI"/>
</dbReference>
<dbReference type="STRING" id="83219.PM02_13595"/>
<comment type="caution">
    <text evidence="5">The sequence shown here is derived from an EMBL/GenBank/DDBJ whole genome shotgun (WGS) entry which is preliminary data.</text>
</comment>
<proteinExistence type="predicted"/>
<dbReference type="EMBL" id="JEMU01000011">
    <property type="protein sequence ID" value="KAJ02508.1"/>
    <property type="molecule type" value="Genomic_DNA"/>
</dbReference>
<sequence length="317" mass="34385">MKSGKITHTTLLVLDDCNTLTFAAAVDPLRAANRQAGRILFDWQFATPGAAPVTLTSGVTIPAAPLQKVTRTDLLIIVAGFDLEAQSTPALTASLRRLDGQGSVIAGIDGGPWVMAMAGLLDQHRATTHWEDLERFTERFPLIDVVNSRFEISGSRLTCAGAAPAIEMMLDLIGRQHGSTLAQRIAGTFIYDPAPPRPQSRGIDPRHNAVTAKAQQLMEAALDDPLPVAQLAKRLGLSQRALQLQFQNRLGRSPQAHYLHLRLSEAERLVRQTHLSLQNVALATGFASQASFARAFRAQFAISATQMRQGQSRESLA</sequence>
<dbReference type="SUPFAM" id="SSF46689">
    <property type="entry name" value="Homeodomain-like"/>
    <property type="match status" value="2"/>
</dbReference>
<dbReference type="Pfam" id="PF12833">
    <property type="entry name" value="HTH_18"/>
    <property type="match status" value="1"/>
</dbReference>
<keyword evidence="3" id="KW-0804">Transcription</keyword>
<protein>
    <submittedName>
        <fullName evidence="5">AraC family transcriptional regulator</fullName>
    </submittedName>
</protein>
<dbReference type="Gene3D" id="1.10.10.60">
    <property type="entry name" value="Homeodomain-like"/>
    <property type="match status" value="1"/>
</dbReference>
<evidence type="ECO:0000256" key="1">
    <source>
        <dbReference type="ARBA" id="ARBA00023015"/>
    </source>
</evidence>
<name>A0A061SS47_9RHOB</name>
<dbReference type="GO" id="GO:0043565">
    <property type="term" value="F:sequence-specific DNA binding"/>
    <property type="evidence" value="ECO:0007669"/>
    <property type="project" value="InterPro"/>
</dbReference>
<evidence type="ECO:0000313" key="6">
    <source>
        <dbReference type="Proteomes" id="UP000027337"/>
    </source>
</evidence>
<gene>
    <name evidence="5" type="ORF">PM02_13595</name>
</gene>
<dbReference type="PANTHER" id="PTHR43130">
    <property type="entry name" value="ARAC-FAMILY TRANSCRIPTIONAL REGULATOR"/>
    <property type="match status" value="1"/>
</dbReference>
<dbReference type="InterPro" id="IPR009057">
    <property type="entry name" value="Homeodomain-like_sf"/>
</dbReference>
<dbReference type="eggNOG" id="COG4977">
    <property type="taxonomic scope" value="Bacteria"/>
</dbReference>
<dbReference type="Pfam" id="PF01965">
    <property type="entry name" value="DJ-1_PfpI"/>
    <property type="match status" value="1"/>
</dbReference>
<dbReference type="CDD" id="cd03136">
    <property type="entry name" value="GATase1_AraC_ArgR_like"/>
    <property type="match status" value="1"/>
</dbReference>
<reference evidence="5 6" key="1">
    <citation type="journal article" date="2014" name="Genome Announc.">
        <title>Draft Genome Sequences of Two Isolates of the Roseobacter Group, Sulfitobacter sp. Strains 3SOLIMAR09 and 1FIGIMAR09, from Harbors of Mallorca Island (Mediterranean Sea).</title>
        <authorList>
            <person name="Mas-Llado M."/>
            <person name="Pina-Villalonga J.M."/>
            <person name="Brunet-Galmes I."/>
            <person name="Nogales B."/>
            <person name="Bosch R."/>
        </authorList>
    </citation>
    <scope>NUCLEOTIDE SEQUENCE [LARGE SCALE GENOMIC DNA]</scope>
    <source>
        <strain evidence="5 6">1FIGIMAR09</strain>
    </source>
</reference>
<dbReference type="SMART" id="SM00342">
    <property type="entry name" value="HTH_ARAC"/>
    <property type="match status" value="1"/>
</dbReference>
<dbReference type="PANTHER" id="PTHR43130:SF3">
    <property type="entry name" value="HTH-TYPE TRANSCRIPTIONAL REGULATOR RV1931C"/>
    <property type="match status" value="1"/>
</dbReference>
<organism evidence="5 6">
    <name type="scientific">Sulfitobacter mediterraneus</name>
    <dbReference type="NCBI Taxonomy" id="83219"/>
    <lineage>
        <taxon>Bacteria</taxon>
        <taxon>Pseudomonadati</taxon>
        <taxon>Pseudomonadota</taxon>
        <taxon>Alphaproteobacteria</taxon>
        <taxon>Rhodobacterales</taxon>
        <taxon>Roseobacteraceae</taxon>
        <taxon>Sulfitobacter</taxon>
    </lineage>
</organism>
<dbReference type="PROSITE" id="PS00041">
    <property type="entry name" value="HTH_ARAC_FAMILY_1"/>
    <property type="match status" value="1"/>
</dbReference>
<dbReference type="Gene3D" id="3.40.50.880">
    <property type="match status" value="1"/>
</dbReference>
<dbReference type="InterPro" id="IPR052158">
    <property type="entry name" value="INH-QAR"/>
</dbReference>
<evidence type="ECO:0000256" key="3">
    <source>
        <dbReference type="ARBA" id="ARBA00023163"/>
    </source>
</evidence>
<dbReference type="Proteomes" id="UP000027337">
    <property type="component" value="Unassembled WGS sequence"/>
</dbReference>
<dbReference type="SUPFAM" id="SSF52317">
    <property type="entry name" value="Class I glutamine amidotransferase-like"/>
    <property type="match status" value="1"/>
</dbReference>
<dbReference type="InterPro" id="IPR018060">
    <property type="entry name" value="HTH_AraC"/>
</dbReference>
<dbReference type="InterPro" id="IPR029062">
    <property type="entry name" value="Class_I_gatase-like"/>
</dbReference>
<dbReference type="PROSITE" id="PS01124">
    <property type="entry name" value="HTH_ARAC_FAMILY_2"/>
    <property type="match status" value="1"/>
</dbReference>
<dbReference type="RefSeq" id="WP_037909315.1">
    <property type="nucleotide sequence ID" value="NZ_JEMU01000011.1"/>
</dbReference>
<feature type="domain" description="HTH araC/xylS-type" evidence="4">
    <location>
        <begin position="212"/>
        <end position="310"/>
    </location>
</feature>
<dbReference type="InterPro" id="IPR018062">
    <property type="entry name" value="HTH_AraC-typ_CS"/>
</dbReference>
<evidence type="ECO:0000256" key="2">
    <source>
        <dbReference type="ARBA" id="ARBA00023125"/>
    </source>
</evidence>
<dbReference type="AlphaFoldDB" id="A0A061SS47"/>